<dbReference type="HAMAP" id="MF_00013">
    <property type="entry name" value="LipB"/>
    <property type="match status" value="1"/>
</dbReference>
<dbReference type="AlphaFoldDB" id="A0AAV8RIC9"/>
<comment type="pathway">
    <text evidence="1">Protein modification; protein lipoylation via endogenous pathway; protein N(6)-(lipoyl)lysine from octanoyl-[acyl-carrier-protein]: step 1/2.</text>
</comment>
<comment type="caution">
    <text evidence="7">The sequence shown here is derived from an EMBL/GenBank/DDBJ whole genome shotgun (WGS) entry which is preliminary data.</text>
</comment>
<evidence type="ECO:0000256" key="4">
    <source>
        <dbReference type="ARBA" id="ARBA00022679"/>
    </source>
</evidence>
<dbReference type="PANTHER" id="PTHR10993">
    <property type="entry name" value="OCTANOYLTRANSFERASE"/>
    <property type="match status" value="1"/>
</dbReference>
<dbReference type="SUPFAM" id="SSF55681">
    <property type="entry name" value="Class II aaRS and biotin synthetases"/>
    <property type="match status" value="1"/>
</dbReference>
<evidence type="ECO:0000259" key="6">
    <source>
        <dbReference type="PROSITE" id="PS51733"/>
    </source>
</evidence>
<dbReference type="PANTHER" id="PTHR10993:SF7">
    <property type="entry name" value="LIPOYLTRANSFERASE 2, MITOCHONDRIAL-RELATED"/>
    <property type="match status" value="1"/>
</dbReference>
<dbReference type="NCBIfam" id="NF010925">
    <property type="entry name" value="PRK14345.1"/>
    <property type="match status" value="1"/>
</dbReference>
<evidence type="ECO:0000256" key="2">
    <source>
        <dbReference type="ARBA" id="ARBA00007907"/>
    </source>
</evidence>
<dbReference type="PROSITE" id="PS51733">
    <property type="entry name" value="BPL_LPL_CATALYTIC"/>
    <property type="match status" value="1"/>
</dbReference>
<evidence type="ECO:0000256" key="3">
    <source>
        <dbReference type="ARBA" id="ARBA00012334"/>
    </source>
</evidence>
<organism evidence="7 8">
    <name type="scientific">Ensete ventricosum</name>
    <name type="common">Abyssinian banana</name>
    <name type="synonym">Musa ensete</name>
    <dbReference type="NCBI Taxonomy" id="4639"/>
    <lineage>
        <taxon>Eukaryota</taxon>
        <taxon>Viridiplantae</taxon>
        <taxon>Streptophyta</taxon>
        <taxon>Embryophyta</taxon>
        <taxon>Tracheophyta</taxon>
        <taxon>Spermatophyta</taxon>
        <taxon>Magnoliopsida</taxon>
        <taxon>Liliopsida</taxon>
        <taxon>Zingiberales</taxon>
        <taxon>Musaceae</taxon>
        <taxon>Ensete</taxon>
    </lineage>
</organism>
<dbReference type="Proteomes" id="UP001222027">
    <property type="component" value="Unassembled WGS sequence"/>
</dbReference>
<evidence type="ECO:0000313" key="7">
    <source>
        <dbReference type="EMBL" id="KAJ8504501.1"/>
    </source>
</evidence>
<sequence length="325" mass="37707">MRNRPFSSMRFANVDGVDHVADDSATSHHVQRRRCDCYDHYKQLIPYMEAWSWQKSLVRMRHDLVGRDEDHSDMLVILQHHPVYTLGTASLEKYLHFNIQDAPYEIYRTERGGEVTYHGPGQLVMYPIVNLRYHKMDLHWYLRSLEEVIIRVLSSTFAIKASRIKGLTGVWVGNKKVAAIGIRVSRWITYHGLAVNVTTDLSPFQNIVPCGLQDHELMNPWLRNSLKFSSCHFPTDRSLDFTFPDDRLELSEQEFELGHLVPMLPSAFCNYMPHKSDIEGAMQAIVNDDEDDHPPMVWQRKLEVSKLVWFQGSNCCDLPVEEGYA</sequence>
<dbReference type="EC" id="2.3.1.181" evidence="3"/>
<dbReference type="EMBL" id="JAQQAF010000002">
    <property type="protein sequence ID" value="KAJ8504501.1"/>
    <property type="molecule type" value="Genomic_DNA"/>
</dbReference>
<gene>
    <name evidence="7" type="ORF">OPV22_005387</name>
</gene>
<dbReference type="PROSITE" id="PS01313">
    <property type="entry name" value="LIPB"/>
    <property type="match status" value="1"/>
</dbReference>
<accession>A0AAV8RIC9</accession>
<dbReference type="InterPro" id="IPR045864">
    <property type="entry name" value="aa-tRNA-synth_II/BPL/LPL"/>
</dbReference>
<dbReference type="Pfam" id="PF21948">
    <property type="entry name" value="LplA-B_cat"/>
    <property type="match status" value="1"/>
</dbReference>
<keyword evidence="5" id="KW-0012">Acyltransferase</keyword>
<dbReference type="InterPro" id="IPR004143">
    <property type="entry name" value="BPL_LPL_catalytic"/>
</dbReference>
<dbReference type="InterPro" id="IPR020605">
    <property type="entry name" value="Octanoyltransferase_CS"/>
</dbReference>
<dbReference type="NCBIfam" id="TIGR00214">
    <property type="entry name" value="lipB"/>
    <property type="match status" value="1"/>
</dbReference>
<reference evidence="7 8" key="1">
    <citation type="submission" date="2022-12" db="EMBL/GenBank/DDBJ databases">
        <title>Chromosome-scale assembly of the Ensete ventricosum genome.</title>
        <authorList>
            <person name="Dussert Y."/>
            <person name="Stocks J."/>
            <person name="Wendawek A."/>
            <person name="Woldeyes F."/>
            <person name="Nichols R.A."/>
            <person name="Borrell J.S."/>
        </authorList>
    </citation>
    <scope>NUCLEOTIDE SEQUENCE [LARGE SCALE GENOMIC DNA]</scope>
    <source>
        <strain evidence="8">cv. Maze</strain>
        <tissue evidence="7">Seeds</tissue>
    </source>
</reference>
<name>A0AAV8RIC9_ENSVE</name>
<comment type="similarity">
    <text evidence="2">Belongs to the LipB family.</text>
</comment>
<keyword evidence="4" id="KW-0808">Transferase</keyword>
<evidence type="ECO:0000313" key="8">
    <source>
        <dbReference type="Proteomes" id="UP001222027"/>
    </source>
</evidence>
<proteinExistence type="inferred from homology"/>
<evidence type="ECO:0000256" key="1">
    <source>
        <dbReference type="ARBA" id="ARBA00004821"/>
    </source>
</evidence>
<dbReference type="Gene3D" id="3.30.930.10">
    <property type="entry name" value="Bira Bifunctional Protein, Domain 2"/>
    <property type="match status" value="1"/>
</dbReference>
<dbReference type="InterPro" id="IPR000544">
    <property type="entry name" value="Octanoyltransferase"/>
</dbReference>
<dbReference type="CDD" id="cd16444">
    <property type="entry name" value="LipB"/>
    <property type="match status" value="1"/>
</dbReference>
<feature type="domain" description="BPL/LPL catalytic" evidence="6">
    <location>
        <begin position="69"/>
        <end position="260"/>
    </location>
</feature>
<dbReference type="GO" id="GO:0009249">
    <property type="term" value="P:protein lipoylation"/>
    <property type="evidence" value="ECO:0007669"/>
    <property type="project" value="InterPro"/>
</dbReference>
<evidence type="ECO:0000256" key="5">
    <source>
        <dbReference type="ARBA" id="ARBA00023315"/>
    </source>
</evidence>
<protein>
    <recommendedName>
        <fullName evidence="3">lipoyl(octanoyl) transferase</fullName>
        <ecNumber evidence="3">2.3.1.181</ecNumber>
    </recommendedName>
</protein>
<dbReference type="GO" id="GO:0033819">
    <property type="term" value="F:lipoyl(octanoyl) transferase activity"/>
    <property type="evidence" value="ECO:0007669"/>
    <property type="project" value="UniProtKB-EC"/>
</dbReference>
<keyword evidence="8" id="KW-1185">Reference proteome</keyword>